<proteinExistence type="predicted"/>
<evidence type="ECO:0000313" key="7">
    <source>
        <dbReference type="Proteomes" id="UP000284202"/>
    </source>
</evidence>
<keyword evidence="3 4" id="KW-0408">Iron</keyword>
<evidence type="ECO:0000256" key="4">
    <source>
        <dbReference type="PROSITE-ProRule" id="PRU00433"/>
    </source>
</evidence>
<reference evidence="7" key="1">
    <citation type="submission" date="2018-09" db="EMBL/GenBank/DDBJ databases">
        <title>Acidovorax cavernicola nov. sp. isolated from Gruta de las Maravillas (Aracena, Spain).</title>
        <authorList>
            <person name="Jurado V."/>
            <person name="Gutierrez-Patricio S."/>
            <person name="Gonzalez-Pimentel J.L."/>
            <person name="Miller A.Z."/>
            <person name="Laiz L."/>
            <person name="Saiz-Jimenez C."/>
        </authorList>
    </citation>
    <scope>NUCLEOTIDE SEQUENCE [LARGE SCALE GENOMIC DNA]</scope>
    <source>
        <strain evidence="7">1011MAR3C25</strain>
    </source>
</reference>
<accession>A0A418T7P7</accession>
<dbReference type="GO" id="GO:0046872">
    <property type="term" value="F:metal ion binding"/>
    <property type="evidence" value="ECO:0007669"/>
    <property type="project" value="UniProtKB-KW"/>
</dbReference>
<protein>
    <submittedName>
        <fullName evidence="6">Cytochrome c</fullName>
    </submittedName>
</protein>
<keyword evidence="1 4" id="KW-0349">Heme</keyword>
<feature type="domain" description="Cytochrome c" evidence="5">
    <location>
        <begin position="47"/>
        <end position="123"/>
    </location>
</feature>
<dbReference type="Pfam" id="PF13442">
    <property type="entry name" value="Cytochrome_CBB3"/>
    <property type="match status" value="1"/>
</dbReference>
<evidence type="ECO:0000313" key="6">
    <source>
        <dbReference type="EMBL" id="RJE89235.1"/>
    </source>
</evidence>
<dbReference type="AlphaFoldDB" id="A0A418T7P7"/>
<dbReference type="SUPFAM" id="SSF46626">
    <property type="entry name" value="Cytochrome c"/>
    <property type="match status" value="1"/>
</dbReference>
<evidence type="ECO:0000256" key="1">
    <source>
        <dbReference type="ARBA" id="ARBA00022617"/>
    </source>
</evidence>
<dbReference type="InterPro" id="IPR036909">
    <property type="entry name" value="Cyt_c-like_dom_sf"/>
</dbReference>
<evidence type="ECO:0000259" key="5">
    <source>
        <dbReference type="PROSITE" id="PS51007"/>
    </source>
</evidence>
<evidence type="ECO:0000256" key="2">
    <source>
        <dbReference type="ARBA" id="ARBA00022723"/>
    </source>
</evidence>
<dbReference type="Proteomes" id="UP000284202">
    <property type="component" value="Unassembled WGS sequence"/>
</dbReference>
<name>A0A418T7P7_9RHOB</name>
<keyword evidence="2 4" id="KW-0479">Metal-binding</keyword>
<dbReference type="PROSITE" id="PS51007">
    <property type="entry name" value="CYTC"/>
    <property type="match status" value="1"/>
</dbReference>
<evidence type="ECO:0000256" key="3">
    <source>
        <dbReference type="ARBA" id="ARBA00023004"/>
    </source>
</evidence>
<keyword evidence="7" id="KW-1185">Reference proteome</keyword>
<organism evidence="6 7">
    <name type="scientific">Paracoccus onubensis</name>
    <dbReference type="NCBI Taxonomy" id="1675788"/>
    <lineage>
        <taxon>Bacteria</taxon>
        <taxon>Pseudomonadati</taxon>
        <taxon>Pseudomonadota</taxon>
        <taxon>Alphaproteobacteria</taxon>
        <taxon>Rhodobacterales</taxon>
        <taxon>Paracoccaceae</taxon>
        <taxon>Paracoccus</taxon>
    </lineage>
</organism>
<dbReference type="GO" id="GO:0020037">
    <property type="term" value="F:heme binding"/>
    <property type="evidence" value="ECO:0007669"/>
    <property type="project" value="InterPro"/>
</dbReference>
<dbReference type="InterPro" id="IPR009056">
    <property type="entry name" value="Cyt_c-like_dom"/>
</dbReference>
<dbReference type="OrthoDB" id="9779283at2"/>
<dbReference type="EMBL" id="QZCG01000001">
    <property type="protein sequence ID" value="RJE89235.1"/>
    <property type="molecule type" value="Genomic_DNA"/>
</dbReference>
<dbReference type="Gene3D" id="1.10.760.10">
    <property type="entry name" value="Cytochrome c-like domain"/>
    <property type="match status" value="1"/>
</dbReference>
<comment type="caution">
    <text evidence="6">The sequence shown here is derived from an EMBL/GenBank/DDBJ whole genome shotgun (WGS) entry which is preliminary data.</text>
</comment>
<sequence>MPSRSTFMEVLVPAKLFGRSAVLTITSAIAMTFSSSIPVFAAGFTSEQASTGQTDYQSNCASCHGVRLEGPEAPALFGQDIMGNWDTAGGLYDFISVAMPPAQPGQLGEETYLNIVAYIMQQNGAKPGDTAMDTENMASIGLVAETKEGAAELALANQETAGEEEGDTNVPQAYTWGKELPKFKK</sequence>
<dbReference type="GO" id="GO:0009055">
    <property type="term" value="F:electron transfer activity"/>
    <property type="evidence" value="ECO:0007669"/>
    <property type="project" value="InterPro"/>
</dbReference>
<gene>
    <name evidence="6" type="ORF">D3P04_00855</name>
</gene>